<dbReference type="AlphaFoldDB" id="A0A1L9VMR5"/>
<name>A0A1L9VMR5_ASPGL</name>
<dbReference type="GeneID" id="34458036"/>
<dbReference type="VEuPathDB" id="FungiDB:ASPGLDRAFT_1427475"/>
<keyword evidence="2" id="KW-1185">Reference proteome</keyword>
<gene>
    <name evidence="1" type="ORF">ASPGLDRAFT_1427475</name>
</gene>
<evidence type="ECO:0000313" key="2">
    <source>
        <dbReference type="Proteomes" id="UP000184300"/>
    </source>
</evidence>
<sequence>MLTIQTRSRPFAAHANVLGTPRQQGLLFIFAILVTQDRCGQEETFLSGWALLFCAVVAEHSCVAVFPDVGYTQSSIFSLTSCIQYLYTDIQKTQERGLTCKRPKTESHPSVCRRHVLSWWYWRRDKGRITSCYNLVS</sequence>
<proteinExistence type="predicted"/>
<evidence type="ECO:0000313" key="1">
    <source>
        <dbReference type="EMBL" id="OJJ85191.1"/>
    </source>
</evidence>
<dbReference type="RefSeq" id="XP_022401889.1">
    <property type="nucleotide sequence ID" value="XM_022541775.1"/>
</dbReference>
<reference evidence="2" key="1">
    <citation type="journal article" date="2017" name="Genome Biol.">
        <title>Comparative genomics reveals high biological diversity and specific adaptations in the industrially and medically important fungal genus Aspergillus.</title>
        <authorList>
            <person name="de Vries R.P."/>
            <person name="Riley R."/>
            <person name="Wiebenga A."/>
            <person name="Aguilar-Osorio G."/>
            <person name="Amillis S."/>
            <person name="Uchima C.A."/>
            <person name="Anderluh G."/>
            <person name="Asadollahi M."/>
            <person name="Askin M."/>
            <person name="Barry K."/>
            <person name="Battaglia E."/>
            <person name="Bayram O."/>
            <person name="Benocci T."/>
            <person name="Braus-Stromeyer S.A."/>
            <person name="Caldana C."/>
            <person name="Canovas D."/>
            <person name="Cerqueira G.C."/>
            <person name="Chen F."/>
            <person name="Chen W."/>
            <person name="Choi C."/>
            <person name="Clum A."/>
            <person name="Dos Santos R.A."/>
            <person name="Damasio A.R."/>
            <person name="Diallinas G."/>
            <person name="Emri T."/>
            <person name="Fekete E."/>
            <person name="Flipphi M."/>
            <person name="Freyberg S."/>
            <person name="Gallo A."/>
            <person name="Gournas C."/>
            <person name="Habgood R."/>
            <person name="Hainaut M."/>
            <person name="Harispe M.L."/>
            <person name="Henrissat B."/>
            <person name="Hilden K.S."/>
            <person name="Hope R."/>
            <person name="Hossain A."/>
            <person name="Karabika E."/>
            <person name="Karaffa L."/>
            <person name="Karanyi Z."/>
            <person name="Krasevec N."/>
            <person name="Kuo A."/>
            <person name="Kusch H."/>
            <person name="LaButti K."/>
            <person name="Lagendijk E.L."/>
            <person name="Lapidus A."/>
            <person name="Levasseur A."/>
            <person name="Lindquist E."/>
            <person name="Lipzen A."/>
            <person name="Logrieco A.F."/>
            <person name="MacCabe A."/>
            <person name="Maekelae M.R."/>
            <person name="Malavazi I."/>
            <person name="Melin P."/>
            <person name="Meyer V."/>
            <person name="Mielnichuk N."/>
            <person name="Miskei M."/>
            <person name="Molnar A.P."/>
            <person name="Mule G."/>
            <person name="Ngan C.Y."/>
            <person name="Orejas M."/>
            <person name="Orosz E."/>
            <person name="Ouedraogo J.P."/>
            <person name="Overkamp K.M."/>
            <person name="Park H.-S."/>
            <person name="Perrone G."/>
            <person name="Piumi F."/>
            <person name="Punt P.J."/>
            <person name="Ram A.F."/>
            <person name="Ramon A."/>
            <person name="Rauscher S."/>
            <person name="Record E."/>
            <person name="Riano-Pachon D.M."/>
            <person name="Robert V."/>
            <person name="Roehrig J."/>
            <person name="Ruller R."/>
            <person name="Salamov A."/>
            <person name="Salih N.S."/>
            <person name="Samson R.A."/>
            <person name="Sandor E."/>
            <person name="Sanguinetti M."/>
            <person name="Schuetze T."/>
            <person name="Sepcic K."/>
            <person name="Shelest E."/>
            <person name="Sherlock G."/>
            <person name="Sophianopoulou V."/>
            <person name="Squina F.M."/>
            <person name="Sun H."/>
            <person name="Susca A."/>
            <person name="Todd R.B."/>
            <person name="Tsang A."/>
            <person name="Unkles S.E."/>
            <person name="van de Wiele N."/>
            <person name="van Rossen-Uffink D."/>
            <person name="Oliveira J.V."/>
            <person name="Vesth T.C."/>
            <person name="Visser J."/>
            <person name="Yu J.-H."/>
            <person name="Zhou M."/>
            <person name="Andersen M.R."/>
            <person name="Archer D.B."/>
            <person name="Baker S.E."/>
            <person name="Benoit I."/>
            <person name="Brakhage A.A."/>
            <person name="Braus G.H."/>
            <person name="Fischer R."/>
            <person name="Frisvad J.C."/>
            <person name="Goldman G.H."/>
            <person name="Houbraken J."/>
            <person name="Oakley B."/>
            <person name="Pocsi I."/>
            <person name="Scazzocchio C."/>
            <person name="Seiboth B."/>
            <person name="vanKuyk P.A."/>
            <person name="Wortman J."/>
            <person name="Dyer P.S."/>
            <person name="Grigoriev I.V."/>
        </authorList>
    </citation>
    <scope>NUCLEOTIDE SEQUENCE [LARGE SCALE GENOMIC DNA]</scope>
    <source>
        <strain evidence="2">CBS 516.65</strain>
    </source>
</reference>
<dbReference type="EMBL" id="KV878895">
    <property type="protein sequence ID" value="OJJ85191.1"/>
    <property type="molecule type" value="Genomic_DNA"/>
</dbReference>
<organism evidence="1 2">
    <name type="scientific">Aspergillus glaucus CBS 516.65</name>
    <dbReference type="NCBI Taxonomy" id="1160497"/>
    <lineage>
        <taxon>Eukaryota</taxon>
        <taxon>Fungi</taxon>
        <taxon>Dikarya</taxon>
        <taxon>Ascomycota</taxon>
        <taxon>Pezizomycotina</taxon>
        <taxon>Eurotiomycetes</taxon>
        <taxon>Eurotiomycetidae</taxon>
        <taxon>Eurotiales</taxon>
        <taxon>Aspergillaceae</taxon>
        <taxon>Aspergillus</taxon>
        <taxon>Aspergillus subgen. Aspergillus</taxon>
    </lineage>
</organism>
<protein>
    <submittedName>
        <fullName evidence="1">Uncharacterized protein</fullName>
    </submittedName>
</protein>
<accession>A0A1L9VMR5</accession>
<dbReference type="OrthoDB" id="10532720at2759"/>
<dbReference type="Proteomes" id="UP000184300">
    <property type="component" value="Unassembled WGS sequence"/>
</dbReference>